<dbReference type="NCBIfam" id="TIGR03296">
    <property type="entry name" value="M6dom_TIGR03296"/>
    <property type="match status" value="1"/>
</dbReference>
<protein>
    <recommendedName>
        <fullName evidence="2">EF-hand domain-containing protein</fullName>
    </recommendedName>
</protein>
<dbReference type="PROSITE" id="PS50222">
    <property type="entry name" value="EF_HAND_2"/>
    <property type="match status" value="1"/>
</dbReference>
<dbReference type="InterPro" id="IPR008757">
    <property type="entry name" value="Peptidase_M6-like_domain"/>
</dbReference>
<evidence type="ECO:0000259" key="2">
    <source>
        <dbReference type="PROSITE" id="PS50222"/>
    </source>
</evidence>
<accession>A0A150SDF0</accession>
<dbReference type="SUPFAM" id="SSF55486">
    <property type="entry name" value="Metalloproteases ('zincins'), catalytic domain"/>
    <property type="match status" value="1"/>
</dbReference>
<name>A0A150SDF0_SORCE</name>
<organism evidence="3 4">
    <name type="scientific">Sorangium cellulosum</name>
    <name type="common">Polyangium cellulosum</name>
    <dbReference type="NCBI Taxonomy" id="56"/>
    <lineage>
        <taxon>Bacteria</taxon>
        <taxon>Pseudomonadati</taxon>
        <taxon>Myxococcota</taxon>
        <taxon>Polyangia</taxon>
        <taxon>Polyangiales</taxon>
        <taxon>Polyangiaceae</taxon>
        <taxon>Sorangium</taxon>
    </lineage>
</organism>
<dbReference type="AlphaFoldDB" id="A0A150SDF0"/>
<dbReference type="GO" id="GO:0005509">
    <property type="term" value="F:calcium ion binding"/>
    <property type="evidence" value="ECO:0007669"/>
    <property type="project" value="InterPro"/>
</dbReference>
<dbReference type="EMBL" id="JEMB01001148">
    <property type="protein sequence ID" value="KYF90178.1"/>
    <property type="molecule type" value="Genomic_DNA"/>
</dbReference>
<evidence type="ECO:0000256" key="1">
    <source>
        <dbReference type="SAM" id="MobiDB-lite"/>
    </source>
</evidence>
<comment type="caution">
    <text evidence="3">The sequence shown here is derived from an EMBL/GenBank/DDBJ whole genome shotgun (WGS) entry which is preliminary data.</text>
</comment>
<sequence>MCPLERDETRIEEDADMTSRDSGAGKVEHSGIFGARRGTRLGLVALAALASAVSMSRPAAAVSAEPGLRAIPLDPTGATFRAEVIGDEHFDYLRMADGTIAVLNDLTDDYEVAELGRDASGAPALVPSGILIRDLRELGGRVDPALLPRIDDEELDALWEAATARAPSPLPLAAGTTPITGIRRPLLTILLEFTQGGGITAPNAFTGNFETDIAYWKQTLYGSLEGSVNHYYAEMSRGKFSFVRARETQGTANDGIVRIKLPFAHPNSKKDFALLQPYLKEALAAANPFVNFASFDTNGDGKVRGDELNVLFVVAGYETSNSGKTPSVWAHATGLKEPITLDGKVLSGYAAIGERQIHKIRGVATTMPATVGVIVHELGHSAIGLPDLYKGPTPVGAWCVMASGSWGTTTGAPAGSTPVAMGAWSRLKAGFLAPTVIHPGAPAQDIPVVQSAGAELFGQSVDPTIYKIETSDPDQYFLVENRQNEGYDRGLQKWIGFGEVSGGVGVYRVDEARSASKGKVAFMASNPSSPSSVENLYNEEGGRTFTPFTDPSSDDGDGQFTGLSLTAFNEAGPIMLAHVSYGPFGCNAITASIAEHEIHGRVQKQVVDFGDEQMFLGYRTTGGLEGLGVDKNEVVTLHVEAPGMWSVGECD</sequence>
<feature type="domain" description="EF-hand" evidence="2">
    <location>
        <begin position="292"/>
        <end position="318"/>
    </location>
</feature>
<dbReference type="Proteomes" id="UP000075635">
    <property type="component" value="Unassembled WGS sequence"/>
</dbReference>
<gene>
    <name evidence="3" type="ORF">BE17_35235</name>
</gene>
<dbReference type="GO" id="GO:0008233">
    <property type="term" value="F:peptidase activity"/>
    <property type="evidence" value="ECO:0007669"/>
    <property type="project" value="InterPro"/>
</dbReference>
<dbReference type="PANTHER" id="PTHR41775">
    <property type="entry name" value="SECRETED PROTEIN-RELATED"/>
    <property type="match status" value="1"/>
</dbReference>
<dbReference type="Pfam" id="PF05547">
    <property type="entry name" value="Peptidase_M6"/>
    <property type="match status" value="1"/>
</dbReference>
<dbReference type="GO" id="GO:0006508">
    <property type="term" value="P:proteolysis"/>
    <property type="evidence" value="ECO:0007669"/>
    <property type="project" value="InterPro"/>
</dbReference>
<proteinExistence type="predicted"/>
<feature type="region of interest" description="Disordered" evidence="1">
    <location>
        <begin position="1"/>
        <end position="26"/>
    </location>
</feature>
<dbReference type="PANTHER" id="PTHR41775:SF1">
    <property type="entry name" value="PEPTIDASE M6-LIKE DOMAIN-CONTAINING PROTEIN"/>
    <property type="match status" value="1"/>
</dbReference>
<reference evidence="3 4" key="1">
    <citation type="submission" date="2014-02" db="EMBL/GenBank/DDBJ databases">
        <title>The small core and large imbalanced accessory genome model reveals a collaborative survival strategy of Sorangium cellulosum strains in nature.</title>
        <authorList>
            <person name="Han K."/>
            <person name="Peng R."/>
            <person name="Blom J."/>
            <person name="Li Y.-Z."/>
        </authorList>
    </citation>
    <scope>NUCLEOTIDE SEQUENCE [LARGE SCALE GENOMIC DNA]</scope>
    <source>
        <strain evidence="3 4">So0011-07</strain>
    </source>
</reference>
<evidence type="ECO:0000313" key="3">
    <source>
        <dbReference type="EMBL" id="KYF90178.1"/>
    </source>
</evidence>
<dbReference type="InterPro" id="IPR002048">
    <property type="entry name" value="EF_hand_dom"/>
</dbReference>
<evidence type="ECO:0000313" key="4">
    <source>
        <dbReference type="Proteomes" id="UP000075635"/>
    </source>
</evidence>